<dbReference type="OrthoDB" id="75724at2759"/>
<dbReference type="CDD" id="cd00170">
    <property type="entry name" value="SEC14"/>
    <property type="match status" value="1"/>
</dbReference>
<dbReference type="AlphaFoldDB" id="I7LZP9"/>
<name>I7LZP9_TETTS</name>
<dbReference type="EMBL" id="GG662490">
    <property type="protein sequence ID" value="EAR84495.1"/>
    <property type="molecule type" value="Genomic_DNA"/>
</dbReference>
<dbReference type="Gene3D" id="3.40.525.10">
    <property type="entry name" value="CRAL-TRIO lipid binding domain"/>
    <property type="match status" value="1"/>
</dbReference>
<keyword evidence="3" id="KW-1185">Reference proteome</keyword>
<dbReference type="KEGG" id="tet:TTHERM_00691930"/>
<dbReference type="OMA" id="HMPWFFV"/>
<dbReference type="InterPro" id="IPR036865">
    <property type="entry name" value="CRAL-TRIO_dom_sf"/>
</dbReference>
<organism evidence="2 3">
    <name type="scientific">Tetrahymena thermophila (strain SB210)</name>
    <dbReference type="NCBI Taxonomy" id="312017"/>
    <lineage>
        <taxon>Eukaryota</taxon>
        <taxon>Sar</taxon>
        <taxon>Alveolata</taxon>
        <taxon>Ciliophora</taxon>
        <taxon>Intramacronucleata</taxon>
        <taxon>Oligohymenophorea</taxon>
        <taxon>Hymenostomatida</taxon>
        <taxon>Tetrahymenina</taxon>
        <taxon>Tetrahymenidae</taxon>
        <taxon>Tetrahymena</taxon>
    </lineage>
</organism>
<sequence length="311" mass="36769">MLDFDQKQLNQPKNTIPQLKNSLNEAQILKFKELKQKIIDEAHTLLCPKDVTKFERYTEDNQAVRLLWAQDFHVEKAFAMWQKWISWRLKIGADDIKEEDIAQEYQRGRAFWHGKDKQNNPCLVVKVKNHIPGVSSDIMVKYVLFLIEEAIQKSEEAGTGMISIIWDREGFSIKNVDYKLFETFKSLNQIIQDNYAERIQKVYILYPNWFFKTIYALVKPFLTERTKQKVLFVDQIEDMTTYFEPSELLIEHGGTSPYKFNYQFEKVNKCIQDNELQSNEVDYNLLSNNFNCIDVQSDQETRTALETECKV</sequence>
<feature type="domain" description="CRAL-TRIO" evidence="1">
    <location>
        <begin position="98"/>
        <end position="260"/>
    </location>
</feature>
<dbReference type="PROSITE" id="PS50191">
    <property type="entry name" value="CRAL_TRIO"/>
    <property type="match status" value="1"/>
</dbReference>
<dbReference type="GeneID" id="7843840"/>
<dbReference type="Proteomes" id="UP000009168">
    <property type="component" value="Unassembled WGS sequence"/>
</dbReference>
<evidence type="ECO:0000313" key="3">
    <source>
        <dbReference type="Proteomes" id="UP000009168"/>
    </source>
</evidence>
<dbReference type="HOGENOM" id="CLU_067969_0_0_1"/>
<evidence type="ECO:0000313" key="2">
    <source>
        <dbReference type="EMBL" id="EAR84495.1"/>
    </source>
</evidence>
<dbReference type="PANTHER" id="PTHR45824">
    <property type="entry name" value="GH16843P"/>
    <property type="match status" value="1"/>
</dbReference>
<dbReference type="PANTHER" id="PTHR45824:SF29">
    <property type="entry name" value="GH16843P"/>
    <property type="match status" value="1"/>
</dbReference>
<dbReference type="InterPro" id="IPR001251">
    <property type="entry name" value="CRAL-TRIO_dom"/>
</dbReference>
<accession>I7LZP9</accession>
<dbReference type="InterPro" id="IPR036273">
    <property type="entry name" value="CRAL/TRIO_N_dom_sf"/>
</dbReference>
<reference evidence="3" key="1">
    <citation type="journal article" date="2006" name="PLoS Biol.">
        <title>Macronuclear genome sequence of the ciliate Tetrahymena thermophila, a model eukaryote.</title>
        <authorList>
            <person name="Eisen J.A."/>
            <person name="Coyne R.S."/>
            <person name="Wu M."/>
            <person name="Wu D."/>
            <person name="Thiagarajan M."/>
            <person name="Wortman J.R."/>
            <person name="Badger J.H."/>
            <person name="Ren Q."/>
            <person name="Amedeo P."/>
            <person name="Jones K.M."/>
            <person name="Tallon L.J."/>
            <person name="Delcher A.L."/>
            <person name="Salzberg S.L."/>
            <person name="Silva J.C."/>
            <person name="Haas B.J."/>
            <person name="Majoros W.H."/>
            <person name="Farzad M."/>
            <person name="Carlton J.M."/>
            <person name="Smith R.K. Jr."/>
            <person name="Garg J."/>
            <person name="Pearlman R.E."/>
            <person name="Karrer K.M."/>
            <person name="Sun L."/>
            <person name="Manning G."/>
            <person name="Elde N.C."/>
            <person name="Turkewitz A.P."/>
            <person name="Asai D.J."/>
            <person name="Wilkes D.E."/>
            <person name="Wang Y."/>
            <person name="Cai H."/>
            <person name="Collins K."/>
            <person name="Stewart B.A."/>
            <person name="Lee S.R."/>
            <person name="Wilamowska K."/>
            <person name="Weinberg Z."/>
            <person name="Ruzzo W.L."/>
            <person name="Wloga D."/>
            <person name="Gaertig J."/>
            <person name="Frankel J."/>
            <person name="Tsao C.-C."/>
            <person name="Gorovsky M.A."/>
            <person name="Keeling P.J."/>
            <person name="Waller R.F."/>
            <person name="Patron N.J."/>
            <person name="Cherry J.M."/>
            <person name="Stover N.A."/>
            <person name="Krieger C.J."/>
            <person name="del Toro C."/>
            <person name="Ryder H.F."/>
            <person name="Williamson S.C."/>
            <person name="Barbeau R.A."/>
            <person name="Hamilton E.P."/>
            <person name="Orias E."/>
        </authorList>
    </citation>
    <scope>NUCLEOTIDE SEQUENCE [LARGE SCALE GENOMIC DNA]</scope>
    <source>
        <strain evidence="3">SB210</strain>
    </source>
</reference>
<dbReference type="SMR" id="I7LZP9"/>
<dbReference type="InParanoid" id="I7LZP9"/>
<dbReference type="GO" id="GO:0008526">
    <property type="term" value="F:phosphatidylinositol transfer activity"/>
    <property type="evidence" value="ECO:0007669"/>
    <property type="project" value="TreeGrafter"/>
</dbReference>
<dbReference type="eggNOG" id="KOG1470">
    <property type="taxonomic scope" value="Eukaryota"/>
</dbReference>
<dbReference type="RefSeq" id="XP_001032158.1">
    <property type="nucleotide sequence ID" value="XM_001032158.3"/>
</dbReference>
<evidence type="ECO:0000259" key="1">
    <source>
        <dbReference type="PROSITE" id="PS50191"/>
    </source>
</evidence>
<gene>
    <name evidence="2" type="ORF">TTHERM_00691930</name>
</gene>
<dbReference type="SUPFAM" id="SSF52087">
    <property type="entry name" value="CRAL/TRIO domain"/>
    <property type="match status" value="1"/>
</dbReference>
<dbReference type="Pfam" id="PF00650">
    <property type="entry name" value="CRAL_TRIO"/>
    <property type="match status" value="1"/>
</dbReference>
<dbReference type="PRINTS" id="PR00180">
    <property type="entry name" value="CRETINALDHBP"/>
</dbReference>
<dbReference type="SUPFAM" id="SSF46938">
    <property type="entry name" value="CRAL/TRIO N-terminal domain"/>
    <property type="match status" value="1"/>
</dbReference>
<protein>
    <submittedName>
        <fullName evidence="2">Divergent CRAL/TRIO domain protein</fullName>
    </submittedName>
</protein>
<dbReference type="SMART" id="SM00516">
    <property type="entry name" value="SEC14"/>
    <property type="match status" value="1"/>
</dbReference>
<dbReference type="InterPro" id="IPR052578">
    <property type="entry name" value="PI_Transfer_CRAL-TRIO"/>
</dbReference>
<proteinExistence type="predicted"/>